<comment type="caution">
    <text evidence="1">The sequence shown here is derived from an EMBL/GenBank/DDBJ whole genome shotgun (WGS) entry which is preliminary data.</text>
</comment>
<dbReference type="EMBL" id="JALBCA010000017">
    <property type="protein sequence ID" value="KAI2390515.1"/>
    <property type="molecule type" value="Genomic_DNA"/>
</dbReference>
<sequence length="382" mass="43572">MAHEHHRSSLEDVLDFNPPPQLAPDQRIRAKRRFFSIINHFNTPDDSSTVSRDYNRPLLVLYTYEYALSELSQDTVLTAFFDFVTLPIDGEEEIDFSDKAFEDALRKDLIYFADLLLDNFFLPLKAAGQQTQRPSPAPLSAIQRAIGGDQEYAGTPDRLSVLRGVCLIRDHYRCVISRQFDSKEALRRLKRDRTHARDDEGNPLQGQDFATLEVAHILPHALMKGDRDSQLDRSKKAALDILNMFDNGVVRLIEGNEIDRPFNAMTLSHDLHVWFGSFEVYFEEVLDERHTYRIKTFVPEILPGLPVTRTLLHADNRTIDPPLPRLLAIHRAIAMILHLSAAGEYIDKILRDMEDLGVHTDGSTDVGRLVMLRLGDWITAGC</sequence>
<evidence type="ECO:0000313" key="1">
    <source>
        <dbReference type="EMBL" id="KAI2390515.1"/>
    </source>
</evidence>
<reference evidence="1" key="1">
    <citation type="journal article" date="2022" name="bioRxiv">
        <title>Population genetic analysis of Ophidiomyces ophidiicola, the causative agent of snake fungal disease, indicates recent introductions to the USA.</title>
        <authorList>
            <person name="Ladner J.T."/>
            <person name="Palmer J.M."/>
            <person name="Ettinger C.L."/>
            <person name="Stajich J.E."/>
            <person name="Farrell T.M."/>
            <person name="Glorioso B.M."/>
            <person name="Lawson B."/>
            <person name="Price S.J."/>
            <person name="Stengle A.G."/>
            <person name="Grear D.A."/>
            <person name="Lorch J.M."/>
        </authorList>
    </citation>
    <scope>NUCLEOTIDE SEQUENCE</scope>
    <source>
        <strain evidence="1">NWHC 24266-5</strain>
    </source>
</reference>
<protein>
    <submittedName>
        <fullName evidence="1">Uncharacterized protein</fullName>
    </submittedName>
</protein>
<proteinExistence type="predicted"/>
<gene>
    <name evidence="1" type="ORF">LOY88_001600</name>
</gene>
<name>A0ACB8V1E0_9EURO</name>
<organism evidence="1">
    <name type="scientific">Ophidiomyces ophidiicola</name>
    <dbReference type="NCBI Taxonomy" id="1387563"/>
    <lineage>
        <taxon>Eukaryota</taxon>
        <taxon>Fungi</taxon>
        <taxon>Dikarya</taxon>
        <taxon>Ascomycota</taxon>
        <taxon>Pezizomycotina</taxon>
        <taxon>Eurotiomycetes</taxon>
        <taxon>Eurotiomycetidae</taxon>
        <taxon>Onygenales</taxon>
        <taxon>Onygenaceae</taxon>
        <taxon>Ophidiomyces</taxon>
    </lineage>
</organism>
<accession>A0ACB8V1E0</accession>